<feature type="compositionally biased region" description="Polar residues" evidence="1">
    <location>
        <begin position="1"/>
        <end position="27"/>
    </location>
</feature>
<dbReference type="Proteomes" id="UP001056384">
    <property type="component" value="Chromosome 10"/>
</dbReference>
<keyword evidence="3" id="KW-1185">Reference proteome</keyword>
<dbReference type="AlphaFoldDB" id="A0A9Q9B626"/>
<evidence type="ECO:0000256" key="1">
    <source>
        <dbReference type="SAM" id="MobiDB-lite"/>
    </source>
</evidence>
<feature type="region of interest" description="Disordered" evidence="1">
    <location>
        <begin position="1"/>
        <end position="29"/>
    </location>
</feature>
<sequence length="163" mass="18969">MPTEQSITSTALTRNDSTQPHPDTSSPPYTPLAVVTTISRLPENQPGFVWSNWDQDFTYHSPVEQIPSNWFLAAEYAKMQLRFAQMAALYEICYPDTKEDLERAMCELQYEMSRVVGYCRDMLDLRRTTLGEGRNRVEHASRRVCAGVRRREREEMQVRDSWA</sequence>
<dbReference type="EMBL" id="CP099427">
    <property type="protein sequence ID" value="USW57816.1"/>
    <property type="molecule type" value="Genomic_DNA"/>
</dbReference>
<name>A0A9Q9B626_9PEZI</name>
<evidence type="ECO:0000313" key="3">
    <source>
        <dbReference type="Proteomes" id="UP001056384"/>
    </source>
</evidence>
<organism evidence="2 3">
    <name type="scientific">Septoria linicola</name>
    <dbReference type="NCBI Taxonomy" id="215465"/>
    <lineage>
        <taxon>Eukaryota</taxon>
        <taxon>Fungi</taxon>
        <taxon>Dikarya</taxon>
        <taxon>Ascomycota</taxon>
        <taxon>Pezizomycotina</taxon>
        <taxon>Dothideomycetes</taxon>
        <taxon>Dothideomycetidae</taxon>
        <taxon>Mycosphaerellales</taxon>
        <taxon>Mycosphaerellaceae</taxon>
        <taxon>Septoria</taxon>
    </lineage>
</organism>
<reference evidence="2" key="1">
    <citation type="submission" date="2022-06" db="EMBL/GenBank/DDBJ databases">
        <title>Complete genome sequences of two strains of the flax pathogen Septoria linicola.</title>
        <authorList>
            <person name="Lapalu N."/>
            <person name="Simon A."/>
            <person name="Demenou B."/>
            <person name="Paumier D."/>
            <person name="Guillot M.-P."/>
            <person name="Gout L."/>
            <person name="Valade R."/>
        </authorList>
    </citation>
    <scope>NUCLEOTIDE SEQUENCE</scope>
    <source>
        <strain evidence="2">SE15195</strain>
    </source>
</reference>
<evidence type="ECO:0000313" key="2">
    <source>
        <dbReference type="EMBL" id="USW57816.1"/>
    </source>
</evidence>
<protein>
    <submittedName>
        <fullName evidence="2">Uncharacterized protein</fullName>
    </submittedName>
</protein>
<gene>
    <name evidence="2" type="ORF">Slin15195_G111350</name>
</gene>
<accession>A0A9Q9B626</accession>
<proteinExistence type="predicted"/>